<evidence type="ECO:0000313" key="2">
    <source>
        <dbReference type="Proteomes" id="UP000515971"/>
    </source>
</evidence>
<name>A0A7G9SIA5_9SPHN</name>
<organism evidence="1 2">
    <name type="scientific">Sphingomonas lutea</name>
    <dbReference type="NCBI Taxonomy" id="1045317"/>
    <lineage>
        <taxon>Bacteria</taxon>
        <taxon>Pseudomonadati</taxon>
        <taxon>Pseudomonadota</taxon>
        <taxon>Alphaproteobacteria</taxon>
        <taxon>Sphingomonadales</taxon>
        <taxon>Sphingomonadaceae</taxon>
        <taxon>Sphingomonas</taxon>
    </lineage>
</organism>
<dbReference type="Proteomes" id="UP000515971">
    <property type="component" value="Chromosome"/>
</dbReference>
<reference evidence="1 2" key="1">
    <citation type="submission" date="2020-08" db="EMBL/GenBank/DDBJ databases">
        <title>Genome sequence of Sphingomonas lutea KCTC 23642T.</title>
        <authorList>
            <person name="Hyun D.-W."/>
            <person name="Bae J.-W."/>
        </authorList>
    </citation>
    <scope>NUCLEOTIDE SEQUENCE [LARGE SCALE GENOMIC DNA]</scope>
    <source>
        <strain evidence="1 2">KCTC 23642</strain>
    </source>
</reference>
<dbReference type="KEGG" id="slut:H9L13_01050"/>
<keyword evidence="2" id="KW-1185">Reference proteome</keyword>
<gene>
    <name evidence="1" type="ORF">H9L13_01050</name>
</gene>
<dbReference type="EMBL" id="CP060718">
    <property type="protein sequence ID" value="QNN67580.1"/>
    <property type="molecule type" value="Genomic_DNA"/>
</dbReference>
<protein>
    <submittedName>
        <fullName evidence="1">Uncharacterized protein</fullName>
    </submittedName>
</protein>
<sequence length="263" mass="29390">MAVLFGGLLILAAAYRLVSTYAYETTARSLLARTPEAPRIWAHRVNSIGALLEAKSLFAGVEVDLVFDPRTQRFDVRHPPAPSTGLNLDAYLAAAADRPNLRLWLDWKNPRPDNLAQAMREFGRLDAKYRIRGRALVETPSDATFPEIVSVSGSGFRHGFYLPTERIAAALGQGPQATDRLGAELRATIDRGRFGAVTYDARLQPFVDRELDRFLTARKIHRFSWDIGINSGDPLTRAGTLSRTVRERKLDALLIVFPSRYRV</sequence>
<accession>A0A7G9SIA5</accession>
<dbReference type="AlphaFoldDB" id="A0A7G9SIA5"/>
<evidence type="ECO:0000313" key="1">
    <source>
        <dbReference type="EMBL" id="QNN67580.1"/>
    </source>
</evidence>
<proteinExistence type="predicted"/>
<dbReference type="RefSeq" id="WP_187538261.1">
    <property type="nucleotide sequence ID" value="NZ_BAABJT010000001.1"/>
</dbReference>